<protein>
    <submittedName>
        <fullName evidence="1">Uncharacterized protein</fullName>
    </submittedName>
</protein>
<dbReference type="Proteomes" id="UP000030151">
    <property type="component" value="Unassembled WGS sequence"/>
</dbReference>
<proteinExistence type="predicted"/>
<dbReference type="HOGENOM" id="CLU_042420_3_0_1"/>
<dbReference type="AlphaFoldDB" id="A0A014PRJ6"/>
<evidence type="ECO:0000313" key="1">
    <source>
        <dbReference type="EMBL" id="EXV00483.1"/>
    </source>
</evidence>
<name>A0A014PRJ6_9HYPO</name>
<accession>A0A014PRJ6</accession>
<reference evidence="1 2" key="1">
    <citation type="submission" date="2014-02" db="EMBL/GenBank/DDBJ databases">
        <title>The genome sequence of the entomopathogenic fungus Metarhizium robertsii ARSEF 2575.</title>
        <authorList>
            <person name="Giuliano Garisto Donzelli B."/>
            <person name="Roe B.A."/>
            <person name="Macmil S.L."/>
            <person name="Krasnoff S.B."/>
            <person name="Gibson D.M."/>
        </authorList>
    </citation>
    <scope>NUCLEOTIDE SEQUENCE [LARGE SCALE GENOMIC DNA]</scope>
    <source>
        <strain evidence="1 2">ARSEF 2575</strain>
    </source>
</reference>
<sequence length="308" mass="35012">MCEPDIVFDGLGDTKIQVKRRCGLEAKSRLVCSRALARASPVLHVKLQEWLSSEKATSSRLHRLAIDLPAGDDDSLTLFLNIAHGRFLEIPRKLSISQLYNLTALTHCYQSTGLLDPWADSWISLIESPARGLNLAKLLWIFWELGKETAFTDMAHRMAMELDATELQSVRQLWVSSKTTGVLDAVAGIRTEFLSFVTGILRDMMEKLFVMDQSPRWSRYTAQPSLPRCRHVTYESIQSSLKAVNMWPLSEATAVRESAVEFYSKLAVVVHHGHRDCEFANFWAGKVQQVLKSRPVVLTRLYRQFRCN</sequence>
<gene>
    <name evidence="1" type="ORF">X797_006545</name>
</gene>
<dbReference type="eggNOG" id="ENOG502T4M1">
    <property type="taxonomic scope" value="Eukaryota"/>
</dbReference>
<evidence type="ECO:0000313" key="2">
    <source>
        <dbReference type="Proteomes" id="UP000030151"/>
    </source>
</evidence>
<dbReference type="EMBL" id="JELW01000013">
    <property type="protein sequence ID" value="EXV00483.1"/>
    <property type="molecule type" value="Genomic_DNA"/>
</dbReference>
<comment type="caution">
    <text evidence="1">The sequence shown here is derived from an EMBL/GenBank/DDBJ whole genome shotgun (WGS) entry which is preliminary data.</text>
</comment>
<organism evidence="1 2">
    <name type="scientific">Metarhizium robertsii</name>
    <dbReference type="NCBI Taxonomy" id="568076"/>
    <lineage>
        <taxon>Eukaryota</taxon>
        <taxon>Fungi</taxon>
        <taxon>Dikarya</taxon>
        <taxon>Ascomycota</taxon>
        <taxon>Pezizomycotina</taxon>
        <taxon>Sordariomycetes</taxon>
        <taxon>Hypocreomycetidae</taxon>
        <taxon>Hypocreales</taxon>
        <taxon>Clavicipitaceae</taxon>
        <taxon>Metarhizium</taxon>
    </lineage>
</organism>